<dbReference type="PANTHER" id="PTHR12709:SF1">
    <property type="entry name" value="DNA-DIRECTED RNA POLYMERASE III SUBUNIT RPC8"/>
    <property type="match status" value="1"/>
</dbReference>
<protein>
    <recommendedName>
        <fullName evidence="10">RNA polymerase III subunit Rpc25 domain-containing protein</fullName>
    </recommendedName>
</protein>
<dbReference type="InterPro" id="IPR036898">
    <property type="entry name" value="RNA_pol_Rpb7-like_N_sf"/>
</dbReference>
<accession>A0AA39ICS9</accession>
<evidence type="ECO:0000313" key="9">
    <source>
        <dbReference type="Proteomes" id="UP001175271"/>
    </source>
</evidence>
<evidence type="ECO:0000256" key="2">
    <source>
        <dbReference type="ARBA" id="ARBA00009307"/>
    </source>
</evidence>
<comment type="subcellular location">
    <subcellularLocation>
        <location evidence="1">Nucleus</location>
    </subcellularLocation>
</comment>
<dbReference type="SUPFAM" id="SSF88798">
    <property type="entry name" value="N-terminal, heterodimerisation domain of RBP7 (RpoE)"/>
    <property type="match status" value="1"/>
</dbReference>
<evidence type="ECO:0000256" key="5">
    <source>
        <dbReference type="ARBA" id="ARBA00023242"/>
    </source>
</evidence>
<proteinExistence type="inferred from homology"/>
<reference evidence="8" key="1">
    <citation type="submission" date="2023-06" db="EMBL/GenBank/DDBJ databases">
        <title>Genomic analysis of the entomopathogenic nematode Steinernema hermaphroditum.</title>
        <authorList>
            <person name="Schwarz E.M."/>
            <person name="Heppert J.K."/>
            <person name="Baniya A."/>
            <person name="Schwartz H.T."/>
            <person name="Tan C.-H."/>
            <person name="Antoshechkin I."/>
            <person name="Sternberg P.W."/>
            <person name="Goodrich-Blair H."/>
            <person name="Dillman A.R."/>
        </authorList>
    </citation>
    <scope>NUCLEOTIDE SEQUENCE</scope>
    <source>
        <strain evidence="8">PS9179</strain>
        <tissue evidence="8">Whole animal</tissue>
    </source>
</reference>
<dbReference type="GO" id="GO:0006384">
    <property type="term" value="P:transcription initiation at RNA polymerase III promoter"/>
    <property type="evidence" value="ECO:0007669"/>
    <property type="project" value="TreeGrafter"/>
</dbReference>
<name>A0AA39ICS9_9BILA</name>
<evidence type="ECO:0000256" key="3">
    <source>
        <dbReference type="ARBA" id="ARBA00022478"/>
    </source>
</evidence>
<gene>
    <name evidence="8" type="ORF">QR680_007314</name>
</gene>
<dbReference type="Proteomes" id="UP001175271">
    <property type="component" value="Unassembled WGS sequence"/>
</dbReference>
<organism evidence="8 9">
    <name type="scientific">Steinernema hermaphroditum</name>
    <dbReference type="NCBI Taxonomy" id="289476"/>
    <lineage>
        <taxon>Eukaryota</taxon>
        <taxon>Metazoa</taxon>
        <taxon>Ecdysozoa</taxon>
        <taxon>Nematoda</taxon>
        <taxon>Chromadorea</taxon>
        <taxon>Rhabditida</taxon>
        <taxon>Tylenchina</taxon>
        <taxon>Panagrolaimomorpha</taxon>
        <taxon>Strongyloidoidea</taxon>
        <taxon>Steinernematidae</taxon>
        <taxon>Steinernema</taxon>
    </lineage>
</organism>
<keyword evidence="4" id="KW-0804">Transcription</keyword>
<comment type="similarity">
    <text evidence="2">Belongs to the eukaryotic RPB7/RPC8 RNA polymerase subunit family.</text>
</comment>
<evidence type="ECO:0000313" key="8">
    <source>
        <dbReference type="EMBL" id="KAK0422017.1"/>
    </source>
</evidence>
<dbReference type="InterPro" id="IPR013238">
    <property type="entry name" value="RNA_pol_III_Rbc25"/>
</dbReference>
<dbReference type="GO" id="GO:0005666">
    <property type="term" value="C:RNA polymerase III complex"/>
    <property type="evidence" value="ECO:0007669"/>
    <property type="project" value="TreeGrafter"/>
</dbReference>
<keyword evidence="5" id="KW-0539">Nucleus</keyword>
<dbReference type="InterPro" id="IPR005576">
    <property type="entry name" value="Rpb7-like_N"/>
</dbReference>
<dbReference type="InterPro" id="IPR045113">
    <property type="entry name" value="Rpb7-like"/>
</dbReference>
<dbReference type="Gene3D" id="3.30.1490.120">
    <property type="entry name" value="RNA polymerase Rpb7-like, N-terminal domain"/>
    <property type="match status" value="1"/>
</dbReference>
<feature type="domain" description="RNA polymerase Rpb7-like N-terminal" evidence="6">
    <location>
        <begin position="44"/>
        <end position="87"/>
    </location>
</feature>
<feature type="domain" description="RNA polymerase III subunit Rpc25" evidence="7">
    <location>
        <begin position="107"/>
        <end position="214"/>
    </location>
</feature>
<dbReference type="EMBL" id="JAUCMV010000001">
    <property type="protein sequence ID" value="KAK0422017.1"/>
    <property type="molecule type" value="Genomic_DNA"/>
</dbReference>
<dbReference type="AlphaFoldDB" id="A0AA39ICS9"/>
<dbReference type="InterPro" id="IPR012340">
    <property type="entry name" value="NA-bd_OB-fold"/>
</dbReference>
<dbReference type="PANTHER" id="PTHR12709">
    <property type="entry name" value="DNA-DIRECTED RNA POLYMERASE II, III"/>
    <property type="match status" value="1"/>
</dbReference>
<evidence type="ECO:0000259" key="6">
    <source>
        <dbReference type="Pfam" id="PF03876"/>
    </source>
</evidence>
<dbReference type="SUPFAM" id="SSF50249">
    <property type="entry name" value="Nucleic acid-binding proteins"/>
    <property type="match status" value="1"/>
</dbReference>
<dbReference type="Gene3D" id="2.40.50.140">
    <property type="entry name" value="Nucleic acid-binding proteins"/>
    <property type="match status" value="1"/>
</dbReference>
<keyword evidence="3" id="KW-0240">DNA-directed RNA polymerase</keyword>
<sequence>MITVTAVCYDCIAIGPIYFCYTVECSVRFDTVISLPTVEMFILSTIKDTIQTINNRYANKVIPNVGLAMNLYDFVDIGEAHILPGDGCTYTQVTFRLVVFRPFIGQVLEGVVLSSSKEGVYITLDFFDDIKVPPSRLPQNSRFDQNEQSWYWAYQPSPEDEETRLFMDPGKRVRFRVVKEVFNDVQPGEEDSSKKSYELEASMAENGLGCMLWWVTSDVEVEDEEEDEAMAE</sequence>
<evidence type="ECO:0000256" key="1">
    <source>
        <dbReference type="ARBA" id="ARBA00004123"/>
    </source>
</evidence>
<evidence type="ECO:0000256" key="4">
    <source>
        <dbReference type="ARBA" id="ARBA00023163"/>
    </source>
</evidence>
<keyword evidence="9" id="KW-1185">Reference proteome</keyword>
<evidence type="ECO:0000259" key="7">
    <source>
        <dbReference type="Pfam" id="PF08292"/>
    </source>
</evidence>
<evidence type="ECO:0008006" key="10">
    <source>
        <dbReference type="Google" id="ProtNLM"/>
    </source>
</evidence>
<dbReference type="Pfam" id="PF03876">
    <property type="entry name" value="SHS2_Rpb7-N"/>
    <property type="match status" value="1"/>
</dbReference>
<comment type="caution">
    <text evidence="8">The sequence shown here is derived from an EMBL/GenBank/DDBJ whole genome shotgun (WGS) entry which is preliminary data.</text>
</comment>
<dbReference type="CDD" id="cd04330">
    <property type="entry name" value="RNAP_III_Rpc25_N"/>
    <property type="match status" value="1"/>
</dbReference>
<dbReference type="Pfam" id="PF08292">
    <property type="entry name" value="RNA_pol_Rbc25"/>
    <property type="match status" value="1"/>
</dbReference>